<keyword evidence="1" id="KW-0732">Signal</keyword>
<sequence>MRTALPLLATLAVSLAVAFHATQASAQAASTPVEVTAELAGHAFLPFSTAVAAPKDAGAFFATAGKFANGNRTRNEVLGSEKANTFVGDPKAPRASGGTLPIKGQSVQGFSGIVALDRNHYLVLTDNGFGNKINSQDALLMVHNVKVDWQSGKATREKTTFLHDPDRKVPFAIQNEATEKRYLTGVDFDPESIQIVGKEWWIGDEFGPYVLRVTPQGRVLGVIETKVGDKTYRSPDHYLNGRLGNLPSDNIPGWDARRSGGFEPMAKSPDGAKLYPMFEWPLYDAGTKAFESNNGKPFTRILELDVASKAYTGKTWKYRFEEAGNIAADFQLLDATTGLVIERDDVSEGVAPACPAEPLRTDCFTRPAKFKRIYKIDLAAADAEGFVRKVAFIDLTKIANPKRLARLGPNEEVFALPHLGPEGLTIVDAEHIVVVNDNNFPYSSARQIGKPDDDEITLLNIRTLIDAK</sequence>
<proteinExistence type="predicted"/>
<evidence type="ECO:0000259" key="2">
    <source>
        <dbReference type="Pfam" id="PF13449"/>
    </source>
</evidence>
<evidence type="ECO:0000313" key="3">
    <source>
        <dbReference type="EMBL" id="GAA5166888.1"/>
    </source>
</evidence>
<dbReference type="RefSeq" id="WP_345533276.1">
    <property type="nucleotide sequence ID" value="NZ_BAABLD010000008.1"/>
</dbReference>
<reference evidence="4" key="1">
    <citation type="journal article" date="2019" name="Int. J. Syst. Evol. Microbiol.">
        <title>The Global Catalogue of Microorganisms (GCM) 10K type strain sequencing project: providing services to taxonomists for standard genome sequencing and annotation.</title>
        <authorList>
            <consortium name="The Broad Institute Genomics Platform"/>
            <consortium name="The Broad Institute Genome Sequencing Center for Infectious Disease"/>
            <person name="Wu L."/>
            <person name="Ma J."/>
        </authorList>
    </citation>
    <scope>NUCLEOTIDE SEQUENCE [LARGE SCALE GENOMIC DNA]</scope>
    <source>
        <strain evidence="4">JCM 18715</strain>
    </source>
</reference>
<dbReference type="Proteomes" id="UP001500547">
    <property type="component" value="Unassembled WGS sequence"/>
</dbReference>
<gene>
    <name evidence="3" type="ORF">GCM10025770_24640</name>
</gene>
<evidence type="ECO:0000313" key="4">
    <source>
        <dbReference type="Proteomes" id="UP001500547"/>
    </source>
</evidence>
<accession>A0ABP9QST6</accession>
<name>A0ABP9QST6_9RHOO</name>
<dbReference type="PANTHER" id="PTHR37957:SF1">
    <property type="entry name" value="PHYTASE-LIKE DOMAIN-CONTAINING PROTEIN"/>
    <property type="match status" value="1"/>
</dbReference>
<feature type="domain" description="Phytase-like" evidence="2">
    <location>
        <begin position="105"/>
        <end position="440"/>
    </location>
</feature>
<dbReference type="InterPro" id="IPR027372">
    <property type="entry name" value="Phytase-like_dom"/>
</dbReference>
<dbReference type="EMBL" id="BAABLD010000008">
    <property type="protein sequence ID" value="GAA5166888.1"/>
    <property type="molecule type" value="Genomic_DNA"/>
</dbReference>
<feature type="signal peptide" evidence="1">
    <location>
        <begin position="1"/>
        <end position="26"/>
    </location>
</feature>
<feature type="chain" id="PRO_5045117682" evidence="1">
    <location>
        <begin position="27"/>
        <end position="468"/>
    </location>
</feature>
<keyword evidence="4" id="KW-1185">Reference proteome</keyword>
<dbReference type="PANTHER" id="PTHR37957">
    <property type="entry name" value="BLR7070 PROTEIN"/>
    <property type="match status" value="1"/>
</dbReference>
<protein>
    <submittedName>
        <fullName evidence="3">Esterase-like activity of phytase family protein</fullName>
    </submittedName>
</protein>
<comment type="caution">
    <text evidence="3">The sequence shown here is derived from an EMBL/GenBank/DDBJ whole genome shotgun (WGS) entry which is preliminary data.</text>
</comment>
<dbReference type="Pfam" id="PF13449">
    <property type="entry name" value="Phytase-like"/>
    <property type="match status" value="1"/>
</dbReference>
<evidence type="ECO:0000256" key="1">
    <source>
        <dbReference type="SAM" id="SignalP"/>
    </source>
</evidence>
<organism evidence="3 4">
    <name type="scientific">Viridibacterium curvum</name>
    <dbReference type="NCBI Taxonomy" id="1101404"/>
    <lineage>
        <taxon>Bacteria</taxon>
        <taxon>Pseudomonadati</taxon>
        <taxon>Pseudomonadota</taxon>
        <taxon>Betaproteobacteria</taxon>
        <taxon>Rhodocyclales</taxon>
        <taxon>Rhodocyclaceae</taxon>
        <taxon>Viridibacterium</taxon>
    </lineage>
</organism>